<evidence type="ECO:0000313" key="2">
    <source>
        <dbReference type="Proteomes" id="UP001145087"/>
    </source>
</evidence>
<dbReference type="EMBL" id="JAPOHD010000068">
    <property type="protein sequence ID" value="MCY1723336.1"/>
    <property type="molecule type" value="Genomic_DNA"/>
</dbReference>
<dbReference type="InterPro" id="IPR024492">
    <property type="entry name" value="DUF2764"/>
</dbReference>
<protein>
    <submittedName>
        <fullName evidence="1">DUF2764 family protein</fullName>
    </submittedName>
</protein>
<gene>
    <name evidence="1" type="ORF">OU798_23500</name>
</gene>
<accession>A0A9X3FA49</accession>
<dbReference type="Proteomes" id="UP001145087">
    <property type="component" value="Unassembled WGS sequence"/>
</dbReference>
<sequence length="171" mass="19576">MSNLVYLMCSLPSLSFGQSPPISMEEFTSDAKSQLNRKSFAKLEAIDIQNMSLNSTKAELKKFSAMFTGLKEDISEIRHAKTQRRSPRISALPKTILAKNPFEREMDILKWQWEELDSIEAGKTFTLTEVLVYKLKLQILTRLDSFNTEKGSKILASVVNPAKKKEEQWQE</sequence>
<proteinExistence type="predicted"/>
<name>A0A9X3FA49_9BACT</name>
<dbReference type="Pfam" id="PF10962">
    <property type="entry name" value="DUF2764"/>
    <property type="match status" value="1"/>
</dbReference>
<keyword evidence="2" id="KW-1185">Reference proteome</keyword>
<organism evidence="1 2">
    <name type="scientific">Draconibacterium aestuarii</name>
    <dbReference type="NCBI Taxonomy" id="2998507"/>
    <lineage>
        <taxon>Bacteria</taxon>
        <taxon>Pseudomonadati</taxon>
        <taxon>Bacteroidota</taxon>
        <taxon>Bacteroidia</taxon>
        <taxon>Marinilabiliales</taxon>
        <taxon>Prolixibacteraceae</taxon>
        <taxon>Draconibacterium</taxon>
    </lineage>
</organism>
<comment type="caution">
    <text evidence="1">The sequence shown here is derived from an EMBL/GenBank/DDBJ whole genome shotgun (WGS) entry which is preliminary data.</text>
</comment>
<dbReference type="AlphaFoldDB" id="A0A9X3FA49"/>
<reference evidence="1" key="1">
    <citation type="submission" date="2022-11" db="EMBL/GenBank/DDBJ databases">
        <title>Marilongibacter aestuarii gen. nov., sp. nov., isolated from tidal flat sediment.</title>
        <authorList>
            <person name="Jiayan W."/>
        </authorList>
    </citation>
    <scope>NUCLEOTIDE SEQUENCE</scope>
    <source>
        <strain evidence="1">Z1-6</strain>
    </source>
</reference>
<evidence type="ECO:0000313" key="1">
    <source>
        <dbReference type="EMBL" id="MCY1723336.1"/>
    </source>
</evidence>
<dbReference type="RefSeq" id="WP_343335661.1">
    <property type="nucleotide sequence ID" value="NZ_JAPOHD010000068.1"/>
</dbReference>